<feature type="transmembrane region" description="Helical" evidence="5">
    <location>
        <begin position="20"/>
        <end position="49"/>
    </location>
</feature>
<feature type="transmembrane region" description="Helical" evidence="5">
    <location>
        <begin position="157"/>
        <end position="177"/>
    </location>
</feature>
<feature type="transmembrane region" description="Helical" evidence="5">
    <location>
        <begin position="61"/>
        <end position="82"/>
    </location>
</feature>
<sequence length="409" mass="46615">MTFRLPDFLTTLDFDKTALWFLGILGFSLSFSPALVSISLGFILLLFLLERRYKARLALVAGQPLSYIALALVALHILGFLWTSDTDMAGQTFSRGWKFLLIPFFMMYVRRENVPFLLAAFLLGMVLSELTSYLLWLGVIAPFGKATDAIPSPFMSYPYYTIYASLTAALLVHFLLFDRPKDRWRLLAVIGFLVAVLVNLSITGGRGGQVGFFVLLFVLLMMYFGRRWLNGVVTFVLASALLFYSAYQFILVFQERADLAIEEVMHFEEGGQNSSVGIRIALNINYFNAFLEAPLFGHGTGSYLDAYARANERSAYQTHITQHHNMYLVMLVQFGLLGGTLFMAMFGYMLWQGWHSTDALRAFRVAFPIFWLTVMWVNWYLYSHHTFYAFLFLTSILYTPGPSKENHAT</sequence>
<dbReference type="PANTHER" id="PTHR37422:SF13">
    <property type="entry name" value="LIPOPOLYSACCHARIDE BIOSYNTHESIS PROTEIN PA4999-RELATED"/>
    <property type="match status" value="1"/>
</dbReference>
<name>A0A2N6CW05_9GAMM</name>
<keyword evidence="3 5" id="KW-1133">Transmembrane helix</keyword>
<dbReference type="RefSeq" id="WP_273439542.1">
    <property type="nucleotide sequence ID" value="NZ_PKUN01000018.1"/>
</dbReference>
<protein>
    <recommendedName>
        <fullName evidence="6">O-antigen ligase-related domain-containing protein</fullName>
    </recommendedName>
</protein>
<keyword evidence="2 5" id="KW-0812">Transmembrane</keyword>
<dbReference type="EMBL" id="PKUN01000018">
    <property type="protein sequence ID" value="PLX61362.1"/>
    <property type="molecule type" value="Genomic_DNA"/>
</dbReference>
<dbReference type="InterPro" id="IPR051533">
    <property type="entry name" value="WaaL-like"/>
</dbReference>
<dbReference type="GO" id="GO:0016020">
    <property type="term" value="C:membrane"/>
    <property type="evidence" value="ECO:0007669"/>
    <property type="project" value="UniProtKB-SubCell"/>
</dbReference>
<dbReference type="PANTHER" id="PTHR37422">
    <property type="entry name" value="TEICHURONIC ACID BIOSYNTHESIS PROTEIN TUAE"/>
    <property type="match status" value="1"/>
</dbReference>
<feature type="transmembrane region" description="Helical" evidence="5">
    <location>
        <begin position="208"/>
        <end position="225"/>
    </location>
</feature>
<evidence type="ECO:0000256" key="5">
    <source>
        <dbReference type="SAM" id="Phobius"/>
    </source>
</evidence>
<feature type="transmembrane region" description="Helical" evidence="5">
    <location>
        <begin position="363"/>
        <end position="382"/>
    </location>
</feature>
<feature type="transmembrane region" description="Helical" evidence="5">
    <location>
        <begin position="184"/>
        <end position="202"/>
    </location>
</feature>
<dbReference type="Pfam" id="PF04932">
    <property type="entry name" value="Wzy_C"/>
    <property type="match status" value="1"/>
</dbReference>
<proteinExistence type="predicted"/>
<gene>
    <name evidence="7" type="ORF">C0630_11355</name>
</gene>
<feature type="transmembrane region" description="Helical" evidence="5">
    <location>
        <begin position="232"/>
        <end position="253"/>
    </location>
</feature>
<evidence type="ECO:0000313" key="8">
    <source>
        <dbReference type="Proteomes" id="UP000235015"/>
    </source>
</evidence>
<feature type="transmembrane region" description="Helical" evidence="5">
    <location>
        <begin position="116"/>
        <end position="137"/>
    </location>
</feature>
<reference evidence="7 8" key="1">
    <citation type="submission" date="2017-11" db="EMBL/GenBank/DDBJ databases">
        <title>Genome-resolved metagenomics identifies genetic mobility, metabolic interactions, and unexpected diversity in perchlorate-reducing communities.</title>
        <authorList>
            <person name="Barnum T.P."/>
            <person name="Figueroa I.A."/>
            <person name="Carlstrom C.I."/>
            <person name="Lucas L.N."/>
            <person name="Engelbrektson A.L."/>
            <person name="Coates J.D."/>
        </authorList>
    </citation>
    <scope>NUCLEOTIDE SEQUENCE [LARGE SCALE GENOMIC DNA]</scope>
    <source>
        <strain evidence="7">BM301</strain>
    </source>
</reference>
<keyword evidence="4 5" id="KW-0472">Membrane</keyword>
<evidence type="ECO:0000256" key="4">
    <source>
        <dbReference type="ARBA" id="ARBA00023136"/>
    </source>
</evidence>
<comment type="subcellular location">
    <subcellularLocation>
        <location evidence="1">Membrane</location>
        <topology evidence="1">Multi-pass membrane protein</topology>
    </subcellularLocation>
</comment>
<dbReference type="AlphaFoldDB" id="A0A2N6CW05"/>
<dbReference type="Proteomes" id="UP000235015">
    <property type="component" value="Unassembled WGS sequence"/>
</dbReference>
<organism evidence="7 8">
    <name type="scientific">Sedimenticola selenatireducens</name>
    <dbReference type="NCBI Taxonomy" id="191960"/>
    <lineage>
        <taxon>Bacteria</taxon>
        <taxon>Pseudomonadati</taxon>
        <taxon>Pseudomonadota</taxon>
        <taxon>Gammaproteobacteria</taxon>
        <taxon>Chromatiales</taxon>
        <taxon>Sedimenticolaceae</taxon>
        <taxon>Sedimenticola</taxon>
    </lineage>
</organism>
<feature type="transmembrane region" description="Helical" evidence="5">
    <location>
        <begin position="88"/>
        <end position="109"/>
    </location>
</feature>
<evidence type="ECO:0000313" key="7">
    <source>
        <dbReference type="EMBL" id="PLX61362.1"/>
    </source>
</evidence>
<evidence type="ECO:0000259" key="6">
    <source>
        <dbReference type="Pfam" id="PF04932"/>
    </source>
</evidence>
<evidence type="ECO:0000256" key="2">
    <source>
        <dbReference type="ARBA" id="ARBA00022692"/>
    </source>
</evidence>
<feature type="transmembrane region" description="Helical" evidence="5">
    <location>
        <begin position="326"/>
        <end position="351"/>
    </location>
</feature>
<comment type="caution">
    <text evidence="7">The sequence shown here is derived from an EMBL/GenBank/DDBJ whole genome shotgun (WGS) entry which is preliminary data.</text>
</comment>
<dbReference type="STRING" id="1111735.GCA_000428045_02583"/>
<evidence type="ECO:0000256" key="3">
    <source>
        <dbReference type="ARBA" id="ARBA00022989"/>
    </source>
</evidence>
<evidence type="ECO:0000256" key="1">
    <source>
        <dbReference type="ARBA" id="ARBA00004141"/>
    </source>
</evidence>
<accession>A0A2N6CW05</accession>
<dbReference type="InterPro" id="IPR007016">
    <property type="entry name" value="O-antigen_ligase-rel_domated"/>
</dbReference>
<feature type="domain" description="O-antigen ligase-related" evidence="6">
    <location>
        <begin position="192"/>
        <end position="343"/>
    </location>
</feature>